<feature type="non-terminal residue" evidence="2">
    <location>
        <position position="141"/>
    </location>
</feature>
<accession>A0A7K9ETG7</accession>
<proteinExistence type="predicted"/>
<dbReference type="OrthoDB" id="6288785at2759"/>
<dbReference type="EMBL" id="VWZK01019928">
    <property type="protein sequence ID" value="NXG79751.1"/>
    <property type="molecule type" value="Genomic_DNA"/>
</dbReference>
<sequence length="141" mass="15742">MPLFGNIVVIKRNGTDGISFPLTASSCLFGRRTECDIRIQLPQVSKEHCKIEVNENKEAVLTNLSTVNPTKLNGGCVQHPVPLKHGDVLTIIDRSFRFEYPLQSTPRKRRSRSPKDETLQQVAEVELLQKQPPGAKSLHAS</sequence>
<dbReference type="GO" id="GO:0005634">
    <property type="term" value="C:nucleus"/>
    <property type="evidence" value="ECO:0007669"/>
    <property type="project" value="TreeGrafter"/>
</dbReference>
<evidence type="ECO:0000313" key="3">
    <source>
        <dbReference type="Proteomes" id="UP000578343"/>
    </source>
</evidence>
<gene>
    <name evidence="2" type="primary">Mki67_0</name>
    <name evidence="2" type="ORF">BARMAR_R11826</name>
</gene>
<dbReference type="AlphaFoldDB" id="A0A7K9ETG7"/>
<evidence type="ECO:0000313" key="2">
    <source>
        <dbReference type="EMBL" id="NXG79751.1"/>
    </source>
</evidence>
<feature type="domain" description="FHA" evidence="1">
    <location>
        <begin position="27"/>
        <end position="77"/>
    </location>
</feature>
<dbReference type="Gene3D" id="2.60.200.20">
    <property type="match status" value="1"/>
</dbReference>
<dbReference type="PANTHER" id="PTHR21603">
    <property type="entry name" value="ANTIGEN KI-67-LIKE PROTEIN"/>
    <property type="match status" value="1"/>
</dbReference>
<dbReference type="Pfam" id="PF00498">
    <property type="entry name" value="FHA"/>
    <property type="match status" value="1"/>
</dbReference>
<organism evidence="2 3">
    <name type="scientific">Baryphthengus martii</name>
    <name type="common">Rufous motmot</name>
    <dbReference type="NCBI Taxonomy" id="176943"/>
    <lineage>
        <taxon>Eukaryota</taxon>
        <taxon>Metazoa</taxon>
        <taxon>Chordata</taxon>
        <taxon>Craniata</taxon>
        <taxon>Vertebrata</taxon>
        <taxon>Euteleostomi</taxon>
        <taxon>Archelosauria</taxon>
        <taxon>Archosauria</taxon>
        <taxon>Dinosauria</taxon>
        <taxon>Saurischia</taxon>
        <taxon>Theropoda</taxon>
        <taxon>Coelurosauria</taxon>
        <taxon>Aves</taxon>
        <taxon>Neognathae</taxon>
        <taxon>Neoaves</taxon>
        <taxon>Telluraves</taxon>
        <taxon>Coraciimorphae</taxon>
        <taxon>Coraciiformes</taxon>
        <taxon>Momotidae</taxon>
        <taxon>Baryphthengus</taxon>
    </lineage>
</organism>
<dbReference type="InterPro" id="IPR008984">
    <property type="entry name" value="SMAD_FHA_dom_sf"/>
</dbReference>
<dbReference type="SUPFAM" id="SSF49879">
    <property type="entry name" value="SMAD/FHA domain"/>
    <property type="match status" value="1"/>
</dbReference>
<dbReference type="GO" id="GO:0051983">
    <property type="term" value="P:regulation of chromosome segregation"/>
    <property type="evidence" value="ECO:0007669"/>
    <property type="project" value="TreeGrafter"/>
</dbReference>
<evidence type="ECO:0000259" key="1">
    <source>
        <dbReference type="PROSITE" id="PS50006"/>
    </source>
</evidence>
<dbReference type="GO" id="GO:0007088">
    <property type="term" value="P:regulation of mitotic nuclear division"/>
    <property type="evidence" value="ECO:0007669"/>
    <property type="project" value="TreeGrafter"/>
</dbReference>
<feature type="non-terminal residue" evidence="2">
    <location>
        <position position="1"/>
    </location>
</feature>
<dbReference type="Proteomes" id="UP000578343">
    <property type="component" value="Unassembled WGS sequence"/>
</dbReference>
<dbReference type="CDD" id="cd22673">
    <property type="entry name" value="FHA_Ki67"/>
    <property type="match status" value="1"/>
</dbReference>
<comment type="caution">
    <text evidence="2">The sequence shown here is derived from an EMBL/GenBank/DDBJ whole genome shotgun (WGS) entry which is preliminary data.</text>
</comment>
<dbReference type="InterPro" id="IPR000253">
    <property type="entry name" value="FHA_dom"/>
</dbReference>
<reference evidence="2 3" key="1">
    <citation type="submission" date="2019-09" db="EMBL/GenBank/DDBJ databases">
        <title>Bird 10,000 Genomes (B10K) Project - Family phase.</title>
        <authorList>
            <person name="Zhang G."/>
        </authorList>
    </citation>
    <scope>NUCLEOTIDE SEQUENCE [LARGE SCALE GENOMIC DNA]</scope>
    <source>
        <strain evidence="2">B10K-DU-001-21</strain>
        <tissue evidence="2">Muscle</tissue>
    </source>
</reference>
<protein>
    <submittedName>
        <fullName evidence="2">KI67 protein</fullName>
    </submittedName>
</protein>
<dbReference type="GO" id="GO:0005694">
    <property type="term" value="C:chromosome"/>
    <property type="evidence" value="ECO:0007669"/>
    <property type="project" value="TreeGrafter"/>
</dbReference>
<dbReference type="PROSITE" id="PS50006">
    <property type="entry name" value="FHA_DOMAIN"/>
    <property type="match status" value="1"/>
</dbReference>
<name>A0A7K9ETG7_BARMA</name>
<keyword evidence="3" id="KW-1185">Reference proteome</keyword>
<dbReference type="PANTHER" id="PTHR21603:SF17">
    <property type="entry name" value="PROLIFERATION MARKER PROTEIN KI-67"/>
    <property type="match status" value="1"/>
</dbReference>
<dbReference type="SMART" id="SM00240">
    <property type="entry name" value="FHA"/>
    <property type="match status" value="1"/>
</dbReference>